<evidence type="ECO:0000256" key="1">
    <source>
        <dbReference type="SAM" id="MobiDB-lite"/>
    </source>
</evidence>
<organism evidence="2 3">
    <name type="scientific">Abeliophyllum distichum</name>
    <dbReference type="NCBI Taxonomy" id="126358"/>
    <lineage>
        <taxon>Eukaryota</taxon>
        <taxon>Viridiplantae</taxon>
        <taxon>Streptophyta</taxon>
        <taxon>Embryophyta</taxon>
        <taxon>Tracheophyta</taxon>
        <taxon>Spermatophyta</taxon>
        <taxon>Magnoliopsida</taxon>
        <taxon>eudicotyledons</taxon>
        <taxon>Gunneridae</taxon>
        <taxon>Pentapetalae</taxon>
        <taxon>asterids</taxon>
        <taxon>lamiids</taxon>
        <taxon>Lamiales</taxon>
        <taxon>Oleaceae</taxon>
        <taxon>Forsythieae</taxon>
        <taxon>Abeliophyllum</taxon>
    </lineage>
</organism>
<evidence type="ECO:0000313" key="2">
    <source>
        <dbReference type="EMBL" id="KAL2498094.1"/>
    </source>
</evidence>
<dbReference type="Proteomes" id="UP001604336">
    <property type="component" value="Unassembled WGS sequence"/>
</dbReference>
<accession>A0ABD1SBF1</accession>
<evidence type="ECO:0000313" key="3">
    <source>
        <dbReference type="Proteomes" id="UP001604336"/>
    </source>
</evidence>
<protein>
    <submittedName>
        <fullName evidence="2">Pepsin-retropepsin like protein</fullName>
    </submittedName>
</protein>
<gene>
    <name evidence="2" type="ORF">Adt_23644</name>
</gene>
<proteinExistence type="predicted"/>
<name>A0ABD1SBF1_9LAMI</name>
<keyword evidence="3" id="KW-1185">Reference proteome</keyword>
<reference evidence="3" key="1">
    <citation type="submission" date="2024-07" db="EMBL/GenBank/DDBJ databases">
        <title>Two chromosome-level genome assemblies of Korean endemic species Abeliophyllum distichum and Forsythia ovata (Oleaceae).</title>
        <authorList>
            <person name="Jang H."/>
        </authorList>
    </citation>
    <scope>NUCLEOTIDE SEQUENCE [LARGE SCALE GENOMIC DNA]</scope>
</reference>
<comment type="caution">
    <text evidence="2">The sequence shown here is derived from an EMBL/GenBank/DDBJ whole genome shotgun (WGS) entry which is preliminary data.</text>
</comment>
<feature type="region of interest" description="Disordered" evidence="1">
    <location>
        <begin position="66"/>
        <end position="95"/>
    </location>
</feature>
<feature type="compositionally biased region" description="Low complexity" evidence="1">
    <location>
        <begin position="71"/>
        <end position="84"/>
    </location>
</feature>
<sequence length="163" mass="18334">MVNTELTKAKRFELGLRQEIKGIMAAQQYTIYAEALCRTQAISTGLGLEKKILPSSEVSKKRECNELYAENGNGQNKKANNGPGSSKPNEVIPPCPKCSRTHRDECLYRKNVCYRCDKSSHIVQNYQEPPPKKDNKKGKGEKATVFALNQQEAVEAKYQEHSD</sequence>
<dbReference type="AlphaFoldDB" id="A0ABD1SBF1"/>
<dbReference type="EMBL" id="JBFOLK010000007">
    <property type="protein sequence ID" value="KAL2498094.1"/>
    <property type="molecule type" value="Genomic_DNA"/>
</dbReference>